<dbReference type="InterPro" id="IPR057601">
    <property type="entry name" value="Oar-like_b-barrel"/>
</dbReference>
<evidence type="ECO:0000256" key="1">
    <source>
        <dbReference type="ARBA" id="ARBA00004442"/>
    </source>
</evidence>
<accession>A0A4Q7YR13</accession>
<evidence type="ECO:0000313" key="7">
    <source>
        <dbReference type="Proteomes" id="UP000292958"/>
    </source>
</evidence>
<comment type="subcellular location">
    <subcellularLocation>
        <location evidence="1">Cell outer membrane</location>
    </subcellularLocation>
</comment>
<reference evidence="6 7" key="1">
    <citation type="submission" date="2019-02" db="EMBL/GenBank/DDBJ databases">
        <title>Genomic Encyclopedia of Archaeal and Bacterial Type Strains, Phase II (KMG-II): from individual species to whole genera.</title>
        <authorList>
            <person name="Goeker M."/>
        </authorList>
    </citation>
    <scope>NUCLEOTIDE SEQUENCE [LARGE SCALE GENOMIC DNA]</scope>
    <source>
        <strain evidence="6 7">DSM 18101</strain>
    </source>
</reference>
<dbReference type="Gene3D" id="2.60.40.1120">
    <property type="entry name" value="Carboxypeptidase-like, regulatory domain"/>
    <property type="match status" value="1"/>
</dbReference>
<name>A0A4Q7YR13_9BACT</name>
<keyword evidence="7" id="KW-1185">Reference proteome</keyword>
<protein>
    <submittedName>
        <fullName evidence="6">TonB-dependent receptor-like protein</fullName>
    </submittedName>
</protein>
<dbReference type="InterPro" id="IPR008969">
    <property type="entry name" value="CarboxyPept-like_regulatory"/>
</dbReference>
<evidence type="ECO:0000259" key="5">
    <source>
        <dbReference type="Pfam" id="PF25183"/>
    </source>
</evidence>
<proteinExistence type="predicted"/>
<dbReference type="AlphaFoldDB" id="A0A4Q7YR13"/>
<comment type="caution">
    <text evidence="6">The sequence shown here is derived from an EMBL/GenBank/DDBJ whole genome shotgun (WGS) entry which is preliminary data.</text>
</comment>
<evidence type="ECO:0000313" key="6">
    <source>
        <dbReference type="EMBL" id="RZU39900.1"/>
    </source>
</evidence>
<evidence type="ECO:0000256" key="4">
    <source>
        <dbReference type="SAM" id="MobiDB-lite"/>
    </source>
</evidence>
<dbReference type="GO" id="GO:0009279">
    <property type="term" value="C:cell outer membrane"/>
    <property type="evidence" value="ECO:0007669"/>
    <property type="project" value="UniProtKB-SubCell"/>
</dbReference>
<evidence type="ECO:0000256" key="3">
    <source>
        <dbReference type="ARBA" id="ARBA00023237"/>
    </source>
</evidence>
<dbReference type="Gene3D" id="2.40.170.20">
    <property type="entry name" value="TonB-dependent receptor, beta-barrel domain"/>
    <property type="match status" value="1"/>
</dbReference>
<dbReference type="EMBL" id="SHKW01000001">
    <property type="protein sequence ID" value="RZU39900.1"/>
    <property type="molecule type" value="Genomic_DNA"/>
</dbReference>
<dbReference type="SUPFAM" id="SSF49464">
    <property type="entry name" value="Carboxypeptidase regulatory domain-like"/>
    <property type="match status" value="1"/>
</dbReference>
<organism evidence="6 7">
    <name type="scientific">Edaphobacter modestus</name>
    <dbReference type="NCBI Taxonomy" id="388466"/>
    <lineage>
        <taxon>Bacteria</taxon>
        <taxon>Pseudomonadati</taxon>
        <taxon>Acidobacteriota</taxon>
        <taxon>Terriglobia</taxon>
        <taxon>Terriglobales</taxon>
        <taxon>Acidobacteriaceae</taxon>
        <taxon>Edaphobacter</taxon>
    </lineage>
</organism>
<dbReference type="InterPro" id="IPR036942">
    <property type="entry name" value="Beta-barrel_TonB_sf"/>
</dbReference>
<feature type="compositionally biased region" description="Polar residues" evidence="4">
    <location>
        <begin position="637"/>
        <end position="657"/>
    </location>
</feature>
<gene>
    <name evidence="6" type="ORF">BDD14_1298</name>
</gene>
<feature type="region of interest" description="Disordered" evidence="4">
    <location>
        <begin position="636"/>
        <end position="657"/>
    </location>
</feature>
<sequence>MTTLFSKVPHLGMHRATALTVCARLFGDSATILTAVIGSIRATRNNLRTTRRAAHILLLCLLLASTHTLKAQSDLSGISGTVTDSSGSVIPRARVTVIDEATHTPHKSITNGSGYYTIPGLAPGKYTIKVEAASFATLTTTGNNLDPSVSTTANLKLSTGSAMETVQVTAQETTIQTDSTTLGRVITSNQAETLPLSGRNPITLALLKAGVTSTSGNVSNFQFSTGLGGLNINGARERDNLLTYDGAVAVRVRASGDATGVPDLDAVQEVQVLSANYPAEYGRSIGGQVRIITKAGTSQFHGSLYEYLQNPVLNANTWVRNHNANNSNPGYPAALKTNFVAPFTYNQFGFNFNGPLYVPHVLPKGKVFFLYSEAFVRFPATNTNPVTVPNPAFQSGDFSSVATHIRDPLSSLPCDPKSGGPGCFPGNIIPKSRLSPNGVALLTAFPTPTPNFFLGTQNLLQVAAHPQTQQIDTGNLDIIPTDKDYIRFRLMHFFYHENNPFSSAYDVVPRLFDRPNQTASLDWVHTFSPNTINEVLATVSHGADRLSIDTSSGLYDRTKYGINYPFLFPDGKDLPSKIPTVQFDNSGITTLDGSAYPAHSQGMVVDFADTFTRITGNHTLRAGALYERAIANDRDQISGQNSVPGQTNNQNGKFEFSSANPVGTGLDTADAALGLFTSYAEVGPRAQTPYRANMIDFFAQDSFKVNSKLHLDYGVRYSIVQPFYSLWNNIGTFDPAFYNPANAVEVNTTTGNPIPNSGDPLNGTVLFGNGFPDSAKAHVPIAVTGQYNYLFHNLPRGYMDVHYTTFQPRIGVVYAFDKKTVLRSGFGRYISRQGVSDGVFEGGAPPLQLYAGISGGSADNPGAGAAGSFPTISGRVDRSSPPPEAYVWNLSLERDLGFNTVLGVSYVGRRGLHGQIQSNINQARPGTQQAIGKQNINAYRPYLGYGPITLVTQGSGSAYQGLQIDINHRFERGLGFGVAYTYAHASDCGSFQKNFLPNFYDPKSICGTADYDIRSAITINGVYTLPFHSNRRLANEILGGWQLSQIYNFQTGVPFSVTTTSDIAGVGAGSGAQFLQIAPGANLKGNGNFSTSAADGNRWFNPAAFSYAPAGTFTTQNNRNILRNPGVMNFNAALLKRFQTFENQFLTFRFDAFNFPNHPNWNAADSTFTNSTFGNVNSKTGQRSMQASLRYSF</sequence>
<feature type="domain" description="TonB-dependent transporter Oar-like beta-barrel" evidence="5">
    <location>
        <begin position="292"/>
        <end position="1186"/>
    </location>
</feature>
<dbReference type="SUPFAM" id="SSF56935">
    <property type="entry name" value="Porins"/>
    <property type="match status" value="1"/>
</dbReference>
<dbReference type="Proteomes" id="UP000292958">
    <property type="component" value="Unassembled WGS sequence"/>
</dbReference>
<keyword evidence="2" id="KW-0472">Membrane</keyword>
<dbReference type="Pfam" id="PF13620">
    <property type="entry name" value="CarboxypepD_reg"/>
    <property type="match status" value="1"/>
</dbReference>
<keyword evidence="3" id="KW-0998">Cell outer membrane</keyword>
<dbReference type="Pfam" id="PF25183">
    <property type="entry name" value="OMP_b-brl_4"/>
    <property type="match status" value="1"/>
</dbReference>
<keyword evidence="6" id="KW-0675">Receptor</keyword>
<evidence type="ECO:0000256" key="2">
    <source>
        <dbReference type="ARBA" id="ARBA00023136"/>
    </source>
</evidence>